<reference evidence="3" key="1">
    <citation type="submission" date="2022-07" db="EMBL/GenBank/DDBJ databases">
        <title>Genome Sequence of Xylaria arbuscula.</title>
        <authorList>
            <person name="Buettner E."/>
        </authorList>
    </citation>
    <scope>NUCLEOTIDE SEQUENCE</scope>
    <source>
        <strain evidence="3">VT107</strain>
    </source>
</reference>
<evidence type="ECO:0000313" key="4">
    <source>
        <dbReference type="Proteomes" id="UP001148614"/>
    </source>
</evidence>
<dbReference type="InterPro" id="IPR046541">
    <property type="entry name" value="DUF6606"/>
</dbReference>
<keyword evidence="4" id="KW-1185">Reference proteome</keyword>
<evidence type="ECO:0000259" key="2">
    <source>
        <dbReference type="Pfam" id="PF20255"/>
    </source>
</evidence>
<dbReference type="Proteomes" id="UP001148614">
    <property type="component" value="Unassembled WGS sequence"/>
</dbReference>
<organism evidence="3 4">
    <name type="scientific">Xylaria arbuscula</name>
    <dbReference type="NCBI Taxonomy" id="114810"/>
    <lineage>
        <taxon>Eukaryota</taxon>
        <taxon>Fungi</taxon>
        <taxon>Dikarya</taxon>
        <taxon>Ascomycota</taxon>
        <taxon>Pezizomycotina</taxon>
        <taxon>Sordariomycetes</taxon>
        <taxon>Xylariomycetidae</taxon>
        <taxon>Xylariales</taxon>
        <taxon>Xylariaceae</taxon>
        <taxon>Xylaria</taxon>
    </lineage>
</organism>
<feature type="domain" description="DUF3638" evidence="1">
    <location>
        <begin position="1147"/>
        <end position="1217"/>
    </location>
</feature>
<dbReference type="AlphaFoldDB" id="A0A9W8TJ63"/>
<name>A0A9W8TJ63_9PEZI</name>
<evidence type="ECO:0000259" key="1">
    <source>
        <dbReference type="Pfam" id="PF12340"/>
    </source>
</evidence>
<dbReference type="Pfam" id="PF12340">
    <property type="entry name" value="DUF3638"/>
    <property type="match status" value="1"/>
</dbReference>
<comment type="caution">
    <text evidence="3">The sequence shown here is derived from an EMBL/GenBank/DDBJ whole genome shotgun (WGS) entry which is preliminary data.</text>
</comment>
<evidence type="ECO:0000313" key="3">
    <source>
        <dbReference type="EMBL" id="KAJ3560392.1"/>
    </source>
</evidence>
<dbReference type="VEuPathDB" id="FungiDB:F4678DRAFT_455700"/>
<feature type="domain" description="DUF6606" evidence="2">
    <location>
        <begin position="1"/>
        <end position="104"/>
    </location>
</feature>
<gene>
    <name evidence="3" type="ORF">NPX13_g9317</name>
</gene>
<proteinExistence type="predicted"/>
<accession>A0A9W8TJ63</accession>
<sequence>MLILYLNEQNAGLLIRHDESEDEAWVIFESFEASASSSHVLAAGHAMQWDFPGRSARILLESFTDESFLESLASFLEQASIESLYSLQASSQKAGVSVEPKKGQIAYKLLLAILLAELLNNSAENLSLYKVAYLRTKLACQMAKLEINQRKVWLYKDVAYNAWFTAISAVIRNSIQNANMKMEAAWDTFKKINSRHIIPLLYRAPPTLLELTLPNSGDYLDGVLSTKLSHASTLGPVTLPNPLDQSIQQSQEFTDYAFHLAALKEKVKSEASRPANPRQNYTARCVELESQIEDILSQMKRAFKTIGPTYDSSPEQNSATILAIFTLWVELDRSAIAKCQLLGNHAPVFHPKLLDALQLPTKPAIERLQKIQKHLANQHAKSIHSNILETHAQDSVTLRYSAHSRDLQSLEHCILDDYANARQRKRQEHEDLCNKKIQATKDSSEAQRYATYGLYAALLCQRTFAAFLGSQNHISSDDLSTWIQVSIAIQENMLHDLSRLPDTIQDLLFRDAKMVYHLQNNGFLPEPHGRWIVATTPGRFMERLHFNYIKGHLLVNRRPRSKLPRSIANDDTVMSIFGVQHLITYLSNQPGISHRLAHANRGLQIHFGLRDKRAVIRAVKCTRSSNSKKDLGICSSIETSKRENDWFIDIPRQRAYRGEGRSQLVDPHSETFAQIASIFADFKQADRLTVFQPQNLASRLTIKLKHLDLHFIVNQNRLLYCQQLNAKIDTDQDARTWYGLHSKIVMREVNTQSRSIIVPLGKLIVRPNGFYVECDRYLQLIEEIREKSNNLEAFTTGSEFELKEISYLFCRGRSQREIYDPLLDAETSQGIDEAVYSPRDRIRLFAFYSKADMNVIHSLAAICLVGKIRKLDLPQYQHFADFKSRKKPSGQALWFDAKSRNATQFEEAYKEEGVCLAKHIHQYWPILATDITTEMLNLAVYRLQNSQPYFLVDIGSMLNKIRPEWERRYANLELSNYICRVDDVLSSLCHVHDITTPMPWVTREPDFVEAWKTLSYQSIVRNWSAKRRPILEVVKSSLVNILEEYQENAARQQPIPDALPKLSKRDLSQSLAALKIRTQQIKQDNLAVVPQFRVVKEALRQAHAHVEHVWAAIATASTAGDNRACWLELGAMKPLSTAVDLLKLLRSTESIAFRSDSNIIIRDKQVNVAKAMIDPTLGNGVLQLSMGKGKTLCIIPMVVAVLANGQSLSRVIVPKALNVIYPRTAYTTKLRTLTGQ</sequence>
<dbReference type="InterPro" id="IPR022099">
    <property type="entry name" value="DUF3638"/>
</dbReference>
<dbReference type="EMBL" id="JANPWZ010002258">
    <property type="protein sequence ID" value="KAJ3560392.1"/>
    <property type="molecule type" value="Genomic_DNA"/>
</dbReference>
<dbReference type="Pfam" id="PF20255">
    <property type="entry name" value="DUF6606"/>
    <property type="match status" value="1"/>
</dbReference>
<protein>
    <submittedName>
        <fullName evidence="3">Uncharacterized protein</fullName>
    </submittedName>
</protein>